<proteinExistence type="predicted"/>
<dbReference type="SMART" id="SM00530">
    <property type="entry name" value="HTH_XRE"/>
    <property type="match status" value="1"/>
</dbReference>
<keyword evidence="3" id="KW-1185">Reference proteome</keyword>
<dbReference type="OrthoDB" id="3188736at2"/>
<evidence type="ECO:0000313" key="3">
    <source>
        <dbReference type="Proteomes" id="UP000235703"/>
    </source>
</evidence>
<dbReference type="Proteomes" id="UP000235703">
    <property type="component" value="Unassembled WGS sequence"/>
</dbReference>
<dbReference type="Pfam" id="PF01381">
    <property type="entry name" value="HTH_3"/>
    <property type="match status" value="1"/>
</dbReference>
<feature type="domain" description="HTH cro/C1-type" evidence="1">
    <location>
        <begin position="37"/>
        <end position="91"/>
    </location>
</feature>
<name>A0A2N6PHQ4_9MICO</name>
<accession>A0A2N6PHQ4</accession>
<dbReference type="RefSeq" id="WP_102162021.1">
    <property type="nucleotide sequence ID" value="NZ_PNFZ01000003.1"/>
</dbReference>
<dbReference type="CDD" id="cd00093">
    <property type="entry name" value="HTH_XRE"/>
    <property type="match status" value="1"/>
</dbReference>
<dbReference type="InterPro" id="IPR010982">
    <property type="entry name" value="Lambda_DNA-bd_dom_sf"/>
</dbReference>
<dbReference type="EMBL" id="PNFZ01000003">
    <property type="protein sequence ID" value="PMB98225.1"/>
    <property type="molecule type" value="Genomic_DNA"/>
</dbReference>
<dbReference type="SUPFAM" id="SSF47413">
    <property type="entry name" value="lambda repressor-like DNA-binding domains"/>
    <property type="match status" value="1"/>
</dbReference>
<protein>
    <submittedName>
        <fullName evidence="2">XRE family transcriptional regulator</fullName>
    </submittedName>
</protein>
<dbReference type="InterPro" id="IPR001387">
    <property type="entry name" value="Cro/C1-type_HTH"/>
</dbReference>
<dbReference type="Gene3D" id="1.10.260.40">
    <property type="entry name" value="lambda repressor-like DNA-binding domains"/>
    <property type="match status" value="1"/>
</dbReference>
<dbReference type="AlphaFoldDB" id="A0A2N6PHQ4"/>
<sequence>MTEIYVVADVDHAPPATGPVTARSRKPLWRQMAGQALRQRRNARCQTLDQVAGRAGVSPQYLSEIERGLKDPSSEILAAVSGALGASLLDLTADVARSLSSSRTPHAQVTSVTMSCALAA</sequence>
<organism evidence="2 3">
    <name type="scientific">Brevibacterium luteolum</name>
    <dbReference type="NCBI Taxonomy" id="199591"/>
    <lineage>
        <taxon>Bacteria</taxon>
        <taxon>Bacillati</taxon>
        <taxon>Actinomycetota</taxon>
        <taxon>Actinomycetes</taxon>
        <taxon>Micrococcales</taxon>
        <taxon>Brevibacteriaceae</taxon>
        <taxon>Brevibacterium</taxon>
    </lineage>
</organism>
<evidence type="ECO:0000313" key="2">
    <source>
        <dbReference type="EMBL" id="PMB98225.1"/>
    </source>
</evidence>
<dbReference type="PROSITE" id="PS50943">
    <property type="entry name" value="HTH_CROC1"/>
    <property type="match status" value="1"/>
</dbReference>
<reference evidence="2 3" key="1">
    <citation type="submission" date="2017-09" db="EMBL/GenBank/DDBJ databases">
        <title>Bacterial strain isolated from the female urinary microbiota.</title>
        <authorList>
            <person name="Thomas-White K."/>
            <person name="Kumar N."/>
            <person name="Forster S."/>
            <person name="Putonti C."/>
            <person name="Lawley T."/>
            <person name="Wolfe A.J."/>
        </authorList>
    </citation>
    <scope>NUCLEOTIDE SEQUENCE [LARGE SCALE GENOMIC DNA]</scope>
    <source>
        <strain evidence="2 3">UMB0680</strain>
    </source>
</reference>
<gene>
    <name evidence="2" type="ORF">CJ198_07615</name>
</gene>
<dbReference type="GO" id="GO:0003677">
    <property type="term" value="F:DNA binding"/>
    <property type="evidence" value="ECO:0007669"/>
    <property type="project" value="InterPro"/>
</dbReference>
<comment type="caution">
    <text evidence="2">The sequence shown here is derived from an EMBL/GenBank/DDBJ whole genome shotgun (WGS) entry which is preliminary data.</text>
</comment>
<evidence type="ECO:0000259" key="1">
    <source>
        <dbReference type="PROSITE" id="PS50943"/>
    </source>
</evidence>